<dbReference type="Gene3D" id="3.90.320.10">
    <property type="match status" value="1"/>
</dbReference>
<dbReference type="EMBL" id="LAZR01042233">
    <property type="protein sequence ID" value="KKL10019.1"/>
    <property type="molecule type" value="Genomic_DNA"/>
</dbReference>
<name>A0A0F9AK94_9ZZZZ</name>
<organism evidence="1">
    <name type="scientific">marine sediment metagenome</name>
    <dbReference type="NCBI Taxonomy" id="412755"/>
    <lineage>
        <taxon>unclassified sequences</taxon>
        <taxon>metagenomes</taxon>
        <taxon>ecological metagenomes</taxon>
    </lineage>
</organism>
<accession>A0A0F9AK94</accession>
<comment type="caution">
    <text evidence="1">The sequence shown here is derived from an EMBL/GenBank/DDBJ whole genome shotgun (WGS) entry which is preliminary data.</text>
</comment>
<protein>
    <recommendedName>
        <fullName evidence="2">PD-(D/E)XK endonuclease-like domain-containing protein</fullName>
    </recommendedName>
</protein>
<evidence type="ECO:0000313" key="1">
    <source>
        <dbReference type="EMBL" id="KKL10019.1"/>
    </source>
</evidence>
<reference evidence="1" key="1">
    <citation type="journal article" date="2015" name="Nature">
        <title>Complex archaea that bridge the gap between prokaryotes and eukaryotes.</title>
        <authorList>
            <person name="Spang A."/>
            <person name="Saw J.H."/>
            <person name="Jorgensen S.L."/>
            <person name="Zaremba-Niedzwiedzka K."/>
            <person name="Martijn J."/>
            <person name="Lind A.E."/>
            <person name="van Eijk R."/>
            <person name="Schleper C."/>
            <person name="Guy L."/>
            <person name="Ettema T.J."/>
        </authorList>
    </citation>
    <scope>NUCLEOTIDE SEQUENCE</scope>
</reference>
<sequence length="234" mass="27356">MKRIDNPELKRKIIDHLADLYKIREVRDPNHLSSYITCRTKSFLDQKQTADPTDQEVLLFALGYGLQDVLTPPDASAPVIEKNGIIYRPDMILSNRLNEVKTTRKSAKYHYLDDALPVTWIEYMLGGCYMMDTVEYDLIILYMMGNYSPPFPDIYAETEQFSQDEIQDNWIKILQNKTVLDTALLTGVPPEPFKNCYEWECKYCRYQLVCQTLTRDLNVKMTVDQAEEDKELWA</sequence>
<proteinExistence type="predicted"/>
<gene>
    <name evidence="1" type="ORF">LCGC14_2560000</name>
</gene>
<dbReference type="AlphaFoldDB" id="A0A0F9AK94"/>
<evidence type="ECO:0008006" key="2">
    <source>
        <dbReference type="Google" id="ProtNLM"/>
    </source>
</evidence>
<dbReference type="InterPro" id="IPR011604">
    <property type="entry name" value="PDDEXK-like_dom_sf"/>
</dbReference>